<evidence type="ECO:0000313" key="2">
    <source>
        <dbReference type="EMBL" id="EPB86068.1"/>
    </source>
</evidence>
<dbReference type="InParanoid" id="S2JTI3"/>
<name>S2JTI3_MUCC1</name>
<dbReference type="EMBL" id="KE123997">
    <property type="protein sequence ID" value="EPB86068.1"/>
    <property type="molecule type" value="Genomic_DNA"/>
</dbReference>
<dbReference type="InterPro" id="IPR001810">
    <property type="entry name" value="F-box_dom"/>
</dbReference>
<proteinExistence type="predicted"/>
<dbReference type="Gene3D" id="1.20.1280.50">
    <property type="match status" value="1"/>
</dbReference>
<evidence type="ECO:0000259" key="1">
    <source>
        <dbReference type="PROSITE" id="PS50181"/>
    </source>
</evidence>
<protein>
    <recommendedName>
        <fullName evidence="1">F-box domain-containing protein</fullName>
    </recommendedName>
</protein>
<dbReference type="OrthoDB" id="2242903at2759"/>
<dbReference type="Pfam" id="PF12937">
    <property type="entry name" value="F-box-like"/>
    <property type="match status" value="1"/>
</dbReference>
<dbReference type="CDD" id="cd09917">
    <property type="entry name" value="F-box_SF"/>
    <property type="match status" value="1"/>
</dbReference>
<feature type="domain" description="F-box" evidence="1">
    <location>
        <begin position="1"/>
        <end position="47"/>
    </location>
</feature>
<sequence>MSLTELPPEVIVRILNHIDSIRDLAQCRRISKALNTIAEKEMFRRKIVLNGDVQITQFNKHLMKKPTYKHNIKFITAMSGSYNGNDKSSEKASLELLGLAFTPGMVEFRGRQSYESFFNTMININQESASEFKHLKAIPITENSGALRAYCLAANEFKQTLQEIQITNFLDTFHLFESLIHLDKFICLTRLTIFGSVINIIDLHRLLLKCPQLLELEMIIENFGPESFQTMSTFQVNQWFSSLSDKGRPSLKKLKFNTTGSFTELLEYLKLKYPNVEKTF</sequence>
<dbReference type="OMA" id="APICNIL"/>
<dbReference type="AlphaFoldDB" id="S2JTI3"/>
<dbReference type="Proteomes" id="UP000014254">
    <property type="component" value="Unassembled WGS sequence"/>
</dbReference>
<reference evidence="3" key="1">
    <citation type="submission" date="2013-05" db="EMBL/GenBank/DDBJ databases">
        <title>The Genome sequence of Mucor circinelloides f. circinelloides 1006PhL.</title>
        <authorList>
            <consortium name="The Broad Institute Genomics Platform"/>
            <person name="Cuomo C."/>
            <person name="Earl A."/>
            <person name="Findley K."/>
            <person name="Lee S.C."/>
            <person name="Walker B."/>
            <person name="Young S."/>
            <person name="Zeng Q."/>
            <person name="Gargeya S."/>
            <person name="Fitzgerald M."/>
            <person name="Haas B."/>
            <person name="Abouelleil A."/>
            <person name="Allen A.W."/>
            <person name="Alvarado L."/>
            <person name="Arachchi H.M."/>
            <person name="Berlin A.M."/>
            <person name="Chapman S.B."/>
            <person name="Gainer-Dewar J."/>
            <person name="Goldberg J."/>
            <person name="Griggs A."/>
            <person name="Gujja S."/>
            <person name="Hansen M."/>
            <person name="Howarth C."/>
            <person name="Imamovic A."/>
            <person name="Ireland A."/>
            <person name="Larimer J."/>
            <person name="McCowan C."/>
            <person name="Murphy C."/>
            <person name="Pearson M."/>
            <person name="Poon T.W."/>
            <person name="Priest M."/>
            <person name="Roberts A."/>
            <person name="Saif S."/>
            <person name="Shea T."/>
            <person name="Sisk P."/>
            <person name="Sykes S."/>
            <person name="Wortman J."/>
            <person name="Nusbaum C."/>
            <person name="Birren B."/>
        </authorList>
    </citation>
    <scope>NUCLEOTIDE SEQUENCE [LARGE SCALE GENOMIC DNA]</scope>
    <source>
        <strain evidence="3">1006PhL</strain>
    </source>
</reference>
<dbReference type="PROSITE" id="PS50181">
    <property type="entry name" value="FBOX"/>
    <property type="match status" value="1"/>
</dbReference>
<organism evidence="2 3">
    <name type="scientific">Mucor circinelloides f. circinelloides (strain 1006PhL)</name>
    <name type="common">Mucormycosis agent</name>
    <name type="synonym">Calyptromyces circinelloides</name>
    <dbReference type="NCBI Taxonomy" id="1220926"/>
    <lineage>
        <taxon>Eukaryota</taxon>
        <taxon>Fungi</taxon>
        <taxon>Fungi incertae sedis</taxon>
        <taxon>Mucoromycota</taxon>
        <taxon>Mucoromycotina</taxon>
        <taxon>Mucoromycetes</taxon>
        <taxon>Mucorales</taxon>
        <taxon>Mucorineae</taxon>
        <taxon>Mucoraceae</taxon>
        <taxon>Mucor</taxon>
    </lineage>
</organism>
<accession>S2JTI3</accession>
<dbReference type="VEuPathDB" id="FungiDB:HMPREF1544_07144"/>
<evidence type="ECO:0000313" key="3">
    <source>
        <dbReference type="Proteomes" id="UP000014254"/>
    </source>
</evidence>
<dbReference type="InterPro" id="IPR036047">
    <property type="entry name" value="F-box-like_dom_sf"/>
</dbReference>
<dbReference type="SMART" id="SM00256">
    <property type="entry name" value="FBOX"/>
    <property type="match status" value="1"/>
</dbReference>
<keyword evidence="3" id="KW-1185">Reference proteome</keyword>
<gene>
    <name evidence="2" type="ORF">HMPREF1544_07144</name>
</gene>
<dbReference type="SUPFAM" id="SSF81383">
    <property type="entry name" value="F-box domain"/>
    <property type="match status" value="1"/>
</dbReference>